<sequence>MGKTPADKWKDTVVKYRKQCQRILKVSKSIRYAGVINVYGRTLAGMVQPNLKPLLKSEQVKNEFFILSTLMSLRKNTASTVGKLEHVILQHQKVTIVILQKNDITFYVSINRKEKGLEKIISSIKKIV</sequence>
<keyword evidence="2" id="KW-1185">Reference proteome</keyword>
<reference evidence="2" key="1">
    <citation type="submission" date="2015-02" db="EMBL/GenBank/DDBJ databases">
        <title>Characterization of two novel Thaumarchaeota isolated from the Northern Adriatic Sea.</title>
        <authorList>
            <person name="Bayer B."/>
            <person name="Vojvoda J."/>
            <person name="Offre P."/>
            <person name="Srivastava A."/>
            <person name="Elisabeth N."/>
            <person name="Garcia J.A.L."/>
            <person name="Schleper C."/>
            <person name="Herndl G.J."/>
        </authorList>
    </citation>
    <scope>NUCLEOTIDE SEQUENCE [LARGE SCALE GENOMIC DNA]</scope>
    <source>
        <strain evidence="2">D3C</strain>
    </source>
</reference>
<evidence type="ECO:0000313" key="1">
    <source>
        <dbReference type="EMBL" id="AJM92559.1"/>
    </source>
</evidence>
<reference evidence="1 2" key="3">
    <citation type="journal article" date="2019" name="Int. J. Syst. Evol. Microbiol.">
        <title>Nitrosopumilus adriaticus sp. nov. and Nitrosopumilus piranensis sp. nov., two ammonia-oxidizing archaea from the Adriatic Sea and members of the class Nitrososphaeria.</title>
        <authorList>
            <person name="Bayer B."/>
            <person name="Vojvoda J."/>
            <person name="Reinthaler T."/>
            <person name="Reyes C."/>
            <person name="Pinto M."/>
            <person name="Herndl G.J."/>
        </authorList>
    </citation>
    <scope>NUCLEOTIDE SEQUENCE [LARGE SCALE GENOMIC DNA]</scope>
    <source>
        <strain evidence="1 2">D3C</strain>
    </source>
</reference>
<accession>A0A0C5BWG4</accession>
<proteinExistence type="predicted"/>
<dbReference type="Proteomes" id="UP000032027">
    <property type="component" value="Chromosome"/>
</dbReference>
<dbReference type="PATRIC" id="fig|1582439.9.peg.1391"/>
<gene>
    <name evidence="1" type="ORF">NPIRD3C_1347</name>
</gene>
<dbReference type="GeneID" id="41600478"/>
<dbReference type="KEGG" id="nid:NPIRD3C_1347"/>
<dbReference type="AlphaFoldDB" id="A0A0C5BWG4"/>
<dbReference type="HOGENOM" id="CLU_128582_0_1_2"/>
<dbReference type="STRING" id="1582439.NPIRD3C_1347"/>
<protein>
    <recommendedName>
        <fullName evidence="3">Roadblock/LAMTOR2 domain-containing protein</fullName>
    </recommendedName>
</protein>
<evidence type="ECO:0000313" key="2">
    <source>
        <dbReference type="Proteomes" id="UP000032027"/>
    </source>
</evidence>
<name>A0A0C5BWG4_9ARCH</name>
<organism evidence="1 2">
    <name type="scientific">Nitrosopumilus piranensis</name>
    <dbReference type="NCBI Taxonomy" id="1582439"/>
    <lineage>
        <taxon>Archaea</taxon>
        <taxon>Nitrososphaerota</taxon>
        <taxon>Nitrososphaeria</taxon>
        <taxon>Nitrosopumilales</taxon>
        <taxon>Nitrosopumilaceae</taxon>
        <taxon>Nitrosopumilus</taxon>
    </lineage>
</organism>
<dbReference type="OrthoDB" id="7817at2157"/>
<dbReference type="RefSeq" id="WP_148703381.1">
    <property type="nucleotide sequence ID" value="NZ_CP010868.1"/>
</dbReference>
<dbReference type="EMBL" id="CP010868">
    <property type="protein sequence ID" value="AJM92559.1"/>
    <property type="molecule type" value="Genomic_DNA"/>
</dbReference>
<reference evidence="1 2" key="2">
    <citation type="journal article" date="2016" name="ISME J.">
        <title>Physiological and genomic characterization of two novel marine thaumarchaeal strains indicates niche differentiation.</title>
        <authorList>
            <person name="Bayer B."/>
            <person name="Vojvoda J."/>
            <person name="Offre P."/>
            <person name="Alves R.J."/>
            <person name="Elisabeth N.H."/>
            <person name="Garcia J.A."/>
            <person name="Volland J.M."/>
            <person name="Srivastava A."/>
            <person name="Schleper C."/>
            <person name="Herndl G.J."/>
        </authorList>
    </citation>
    <scope>NUCLEOTIDE SEQUENCE [LARGE SCALE GENOMIC DNA]</scope>
    <source>
        <strain evidence="1 2">D3C</strain>
    </source>
</reference>
<evidence type="ECO:0008006" key="3">
    <source>
        <dbReference type="Google" id="ProtNLM"/>
    </source>
</evidence>